<feature type="transmembrane region" description="Helical" evidence="7">
    <location>
        <begin position="352"/>
        <end position="369"/>
    </location>
</feature>
<feature type="domain" description="Major facilitator superfamily (MFS) profile" evidence="8">
    <location>
        <begin position="24"/>
        <end position="526"/>
    </location>
</feature>
<dbReference type="InterPro" id="IPR004638">
    <property type="entry name" value="EmrB-like"/>
</dbReference>
<organism evidence="9 10">
    <name type="scientific">Mesorhizobium vachelliae</name>
    <dbReference type="NCBI Taxonomy" id="3072309"/>
    <lineage>
        <taxon>Bacteria</taxon>
        <taxon>Pseudomonadati</taxon>
        <taxon>Pseudomonadota</taxon>
        <taxon>Alphaproteobacteria</taxon>
        <taxon>Hyphomicrobiales</taxon>
        <taxon>Phyllobacteriaceae</taxon>
        <taxon>Mesorhizobium</taxon>
    </lineage>
</organism>
<feature type="transmembrane region" description="Helical" evidence="7">
    <location>
        <begin position="287"/>
        <end position="308"/>
    </location>
</feature>
<comment type="caution">
    <text evidence="9">The sequence shown here is derived from an EMBL/GenBank/DDBJ whole genome shotgun (WGS) entry which is preliminary data.</text>
</comment>
<feature type="transmembrane region" description="Helical" evidence="7">
    <location>
        <begin position="381"/>
        <end position="406"/>
    </location>
</feature>
<sequence>MSDAATAQGSESRSAAGGRNPWLIAIVVSIATFMLVLDTSIANVALRNIAGSLAAGMDESTWVITTYLVANSVIIPVSGWLTSVIGRKRYYMICVATFTLASLLCGLAPNLPMLIAFRILQGLGGGGMAPSEQSILADTFPPEKRSQAFALYGIAVIVAPTVGPTVGGWLTDNFSWHWIFFINVPFGIMSLALVQWLVIEPGILERERRERLSKGLKVDWIGFILVAMALGCLEVFLDEGQRNDWFASTFITTFAVISAVSFLLLVPWEWTRRDPIVDIRLLFSRQFGMSFLVMMAVGAALFSTTQLMPQLQQTTFDYTATLSGLSMMPGGIVMLLLMPVSGFAAGVVQPRYLIMMGMSVVAVALWHMTSLTPDASFSFFAYARIFMMIGLPFLFIPISTAAYVGLPPQKTDQASSLINVARNLGGSIGVSLSNTVIAQNTQFHQSVLVGHTAQSSDTYQQTLRQVTDHFVAEGSPLVEARQQAVGWIGQEIGRQASLLAYVDVFFYCAIATAALVPLALLLRSPKPGPAKGRDSPAV</sequence>
<dbReference type="RefSeq" id="WP_320248515.1">
    <property type="nucleotide sequence ID" value="NZ_JAVIIQ010000005.1"/>
</dbReference>
<protein>
    <submittedName>
        <fullName evidence="9">DHA2 family efflux MFS transporter permease subunit</fullName>
    </submittedName>
</protein>
<keyword evidence="10" id="KW-1185">Reference proteome</keyword>
<dbReference type="PRINTS" id="PR01036">
    <property type="entry name" value="TCRTETB"/>
</dbReference>
<keyword evidence="6 7" id="KW-0472">Membrane</keyword>
<dbReference type="EMBL" id="JAVIIQ010000005">
    <property type="protein sequence ID" value="MDX8532428.1"/>
    <property type="molecule type" value="Genomic_DNA"/>
</dbReference>
<feature type="transmembrane region" description="Helical" evidence="7">
    <location>
        <begin position="320"/>
        <end position="340"/>
    </location>
</feature>
<evidence type="ECO:0000256" key="3">
    <source>
        <dbReference type="ARBA" id="ARBA00022475"/>
    </source>
</evidence>
<reference evidence="9 10" key="1">
    <citation type="submission" date="2023-08" db="EMBL/GenBank/DDBJ databases">
        <title>Implementing the SeqCode for naming new Mesorhizobium species isolated from Vachellia karroo root nodules.</title>
        <authorList>
            <person name="Van Lill M."/>
        </authorList>
    </citation>
    <scope>NUCLEOTIDE SEQUENCE [LARGE SCALE GENOMIC DNA]</scope>
    <source>
        <strain evidence="9 10">VK25D</strain>
    </source>
</reference>
<evidence type="ECO:0000313" key="9">
    <source>
        <dbReference type="EMBL" id="MDX8532428.1"/>
    </source>
</evidence>
<dbReference type="CDD" id="cd17503">
    <property type="entry name" value="MFS_LmrB_MDR_like"/>
    <property type="match status" value="1"/>
</dbReference>
<keyword evidence="3" id="KW-1003">Cell membrane</keyword>
<keyword evidence="4 7" id="KW-0812">Transmembrane</keyword>
<gene>
    <name evidence="9" type="ORF">RFM42_15640</name>
</gene>
<evidence type="ECO:0000256" key="2">
    <source>
        <dbReference type="ARBA" id="ARBA00022448"/>
    </source>
</evidence>
<dbReference type="Proteomes" id="UP001285154">
    <property type="component" value="Unassembled WGS sequence"/>
</dbReference>
<dbReference type="Gene3D" id="1.20.1250.20">
    <property type="entry name" value="MFS general substrate transporter like domains"/>
    <property type="match status" value="1"/>
</dbReference>
<proteinExistence type="predicted"/>
<evidence type="ECO:0000256" key="6">
    <source>
        <dbReference type="ARBA" id="ARBA00023136"/>
    </source>
</evidence>
<feature type="transmembrane region" description="Helical" evidence="7">
    <location>
        <begin position="176"/>
        <end position="199"/>
    </location>
</feature>
<feature type="transmembrane region" description="Helical" evidence="7">
    <location>
        <begin position="62"/>
        <end position="83"/>
    </location>
</feature>
<dbReference type="SUPFAM" id="SSF103473">
    <property type="entry name" value="MFS general substrate transporter"/>
    <property type="match status" value="1"/>
</dbReference>
<comment type="subcellular location">
    <subcellularLocation>
        <location evidence="1">Cell membrane</location>
        <topology evidence="1">Multi-pass membrane protein</topology>
    </subcellularLocation>
</comment>
<keyword evidence="2" id="KW-0813">Transport</keyword>
<dbReference type="PANTHER" id="PTHR23501">
    <property type="entry name" value="MAJOR FACILITATOR SUPERFAMILY"/>
    <property type="match status" value="1"/>
</dbReference>
<dbReference type="InterPro" id="IPR036259">
    <property type="entry name" value="MFS_trans_sf"/>
</dbReference>
<evidence type="ECO:0000256" key="7">
    <source>
        <dbReference type="SAM" id="Phobius"/>
    </source>
</evidence>
<evidence type="ECO:0000256" key="4">
    <source>
        <dbReference type="ARBA" id="ARBA00022692"/>
    </source>
</evidence>
<dbReference type="Gene3D" id="1.20.1720.10">
    <property type="entry name" value="Multidrug resistance protein D"/>
    <property type="match status" value="1"/>
</dbReference>
<dbReference type="NCBIfam" id="TIGR00711">
    <property type="entry name" value="efflux_EmrB"/>
    <property type="match status" value="1"/>
</dbReference>
<dbReference type="InterPro" id="IPR011701">
    <property type="entry name" value="MFS"/>
</dbReference>
<dbReference type="Pfam" id="PF07690">
    <property type="entry name" value="MFS_1"/>
    <property type="match status" value="1"/>
</dbReference>
<evidence type="ECO:0000256" key="5">
    <source>
        <dbReference type="ARBA" id="ARBA00022989"/>
    </source>
</evidence>
<feature type="transmembrane region" description="Helical" evidence="7">
    <location>
        <begin position="498"/>
        <end position="522"/>
    </location>
</feature>
<evidence type="ECO:0000259" key="8">
    <source>
        <dbReference type="PROSITE" id="PS50850"/>
    </source>
</evidence>
<accession>A0ABU5A403</accession>
<feature type="transmembrane region" description="Helical" evidence="7">
    <location>
        <begin position="149"/>
        <end position="170"/>
    </location>
</feature>
<feature type="transmembrane region" description="Helical" evidence="7">
    <location>
        <begin position="21"/>
        <end position="42"/>
    </location>
</feature>
<feature type="transmembrane region" description="Helical" evidence="7">
    <location>
        <begin position="220"/>
        <end position="237"/>
    </location>
</feature>
<dbReference type="InterPro" id="IPR020846">
    <property type="entry name" value="MFS_dom"/>
</dbReference>
<keyword evidence="5 7" id="KW-1133">Transmembrane helix</keyword>
<feature type="transmembrane region" description="Helical" evidence="7">
    <location>
        <begin position="249"/>
        <end position="266"/>
    </location>
</feature>
<evidence type="ECO:0000313" key="10">
    <source>
        <dbReference type="Proteomes" id="UP001285154"/>
    </source>
</evidence>
<name>A0ABU5A403_9HYPH</name>
<evidence type="ECO:0000256" key="1">
    <source>
        <dbReference type="ARBA" id="ARBA00004651"/>
    </source>
</evidence>
<dbReference type="PROSITE" id="PS50850">
    <property type="entry name" value="MFS"/>
    <property type="match status" value="1"/>
</dbReference>
<dbReference type="PANTHER" id="PTHR23501:SF174">
    <property type="entry name" value="MULTIDRUG EXPORT PROTEIN EMRB-RELATED"/>
    <property type="match status" value="1"/>
</dbReference>